<organism evidence="2 3">
    <name type="scientific">Sinanodonta woodiana</name>
    <name type="common">Chinese pond mussel</name>
    <name type="synonym">Anodonta woodiana</name>
    <dbReference type="NCBI Taxonomy" id="1069815"/>
    <lineage>
        <taxon>Eukaryota</taxon>
        <taxon>Metazoa</taxon>
        <taxon>Spiralia</taxon>
        <taxon>Lophotrochozoa</taxon>
        <taxon>Mollusca</taxon>
        <taxon>Bivalvia</taxon>
        <taxon>Autobranchia</taxon>
        <taxon>Heteroconchia</taxon>
        <taxon>Palaeoheterodonta</taxon>
        <taxon>Unionida</taxon>
        <taxon>Unionoidea</taxon>
        <taxon>Unionidae</taxon>
        <taxon>Unioninae</taxon>
        <taxon>Sinanodonta</taxon>
    </lineage>
</organism>
<gene>
    <name evidence="2" type="ORF">ACJMK2_011465</name>
</gene>
<dbReference type="AlphaFoldDB" id="A0ABD3V538"/>
<accession>A0ABD3V538</accession>
<comment type="caution">
    <text evidence="2">The sequence shown here is derived from an EMBL/GenBank/DDBJ whole genome shotgun (WGS) entry which is preliminary data.</text>
</comment>
<evidence type="ECO:0000313" key="2">
    <source>
        <dbReference type="EMBL" id="KAL3856742.1"/>
    </source>
</evidence>
<name>A0ABD3V538_SINWO</name>
<evidence type="ECO:0000256" key="1">
    <source>
        <dbReference type="SAM" id="MobiDB-lite"/>
    </source>
</evidence>
<evidence type="ECO:0000313" key="3">
    <source>
        <dbReference type="Proteomes" id="UP001634394"/>
    </source>
</evidence>
<feature type="compositionally biased region" description="Basic and acidic residues" evidence="1">
    <location>
        <begin position="291"/>
        <end position="332"/>
    </location>
</feature>
<protein>
    <recommendedName>
        <fullName evidence="4">C2H2-type domain-containing protein</fullName>
    </recommendedName>
</protein>
<reference evidence="2 3" key="1">
    <citation type="submission" date="2024-11" db="EMBL/GenBank/DDBJ databases">
        <title>Chromosome-level genome assembly of the freshwater bivalve Anodonta woodiana.</title>
        <authorList>
            <person name="Chen X."/>
        </authorList>
    </citation>
    <scope>NUCLEOTIDE SEQUENCE [LARGE SCALE GENOMIC DNA]</scope>
    <source>
        <strain evidence="2">MN2024</strain>
        <tissue evidence="2">Gills</tissue>
    </source>
</reference>
<dbReference type="Proteomes" id="UP001634394">
    <property type="component" value="Unassembled WGS sequence"/>
</dbReference>
<keyword evidence="3" id="KW-1185">Reference proteome</keyword>
<dbReference type="EMBL" id="JBJQND010000013">
    <property type="protein sequence ID" value="KAL3856742.1"/>
    <property type="molecule type" value="Genomic_DNA"/>
</dbReference>
<proteinExistence type="predicted"/>
<evidence type="ECO:0008006" key="4">
    <source>
        <dbReference type="Google" id="ProtNLM"/>
    </source>
</evidence>
<sequence>MTTWLITVKSLTNTRGRAYKCRKCPVEVAIVGEKIKVPPFYCRLCTFRCQYQRGLKRHVWYYSAHREKASQLREMGCPVNEEASLFQNLHPYLPGDSDMEMLGREDSKKIWRERSRQGEMCSQLPTMMENVQDYHEIGAIITLAHPAAPMMLAEAERSISRNDNSSAQSEVNFLDELLDCGSPIHFFLSPPEIRQHTPVSHNAMACNSTSVQQREAHNYVFNLAEQPKVTAVEGHQQKFTSKTSFSCSSCSYETKEELSKLVAGINTLRDIMENQTYRTLNSNITTMIEHLNDKKKQHPREDGCKNQNEEERDKYSGGHQDRRKREEDKTETVRVNQSENRRELSPMRCKHRHSPYLEGRFLNNQNDSVNSGGCEL</sequence>
<feature type="region of interest" description="Disordered" evidence="1">
    <location>
        <begin position="291"/>
        <end position="349"/>
    </location>
</feature>